<dbReference type="CDD" id="cd00593">
    <property type="entry name" value="RIBOc"/>
    <property type="match status" value="1"/>
</dbReference>
<dbReference type="PANTHER" id="PTHR14950">
    <property type="entry name" value="DICER-RELATED"/>
    <property type="match status" value="1"/>
</dbReference>
<dbReference type="GO" id="GO:0003723">
    <property type="term" value="F:RNA binding"/>
    <property type="evidence" value="ECO:0007669"/>
    <property type="project" value="TreeGrafter"/>
</dbReference>
<protein>
    <recommendedName>
        <fullName evidence="2">RNase III domain-containing protein</fullName>
    </recommendedName>
</protein>
<feature type="domain" description="RNase III" evidence="2">
    <location>
        <begin position="36"/>
        <end position="169"/>
    </location>
</feature>
<dbReference type="GO" id="GO:0004525">
    <property type="term" value="F:ribonuclease III activity"/>
    <property type="evidence" value="ECO:0007669"/>
    <property type="project" value="InterPro"/>
</dbReference>
<dbReference type="AlphaFoldDB" id="A0A9D4SXK5"/>
<dbReference type="Proteomes" id="UP000821837">
    <property type="component" value="Unassembled WGS sequence"/>
</dbReference>
<dbReference type="VEuPathDB" id="VectorBase:RSAN_033868"/>
<dbReference type="PROSITE" id="PS50142">
    <property type="entry name" value="RNASE_3_2"/>
    <property type="match status" value="1"/>
</dbReference>
<evidence type="ECO:0000259" key="2">
    <source>
        <dbReference type="PROSITE" id="PS50142"/>
    </source>
</evidence>
<dbReference type="GO" id="GO:0030422">
    <property type="term" value="P:siRNA processing"/>
    <property type="evidence" value="ECO:0007669"/>
    <property type="project" value="TreeGrafter"/>
</dbReference>
<accession>A0A9D4SXK5</accession>
<dbReference type="InterPro" id="IPR000999">
    <property type="entry name" value="RNase_III_dom"/>
</dbReference>
<dbReference type="GO" id="GO:0031054">
    <property type="term" value="P:pre-miRNA processing"/>
    <property type="evidence" value="ECO:0007669"/>
    <property type="project" value="TreeGrafter"/>
</dbReference>
<dbReference type="GO" id="GO:0006309">
    <property type="term" value="P:apoptotic DNA fragmentation"/>
    <property type="evidence" value="ECO:0007669"/>
    <property type="project" value="TreeGrafter"/>
</dbReference>
<dbReference type="GO" id="GO:0004530">
    <property type="term" value="F:deoxyribonuclease I activity"/>
    <property type="evidence" value="ECO:0007669"/>
    <property type="project" value="TreeGrafter"/>
</dbReference>
<dbReference type="Pfam" id="PF00636">
    <property type="entry name" value="Ribonuclease_3"/>
    <property type="match status" value="1"/>
</dbReference>
<keyword evidence="1" id="KW-0378">Hydrolase</keyword>
<reference evidence="3" key="1">
    <citation type="journal article" date="2020" name="Cell">
        <title>Large-Scale Comparative Analyses of Tick Genomes Elucidate Their Genetic Diversity and Vector Capacities.</title>
        <authorList>
            <consortium name="Tick Genome and Microbiome Consortium (TIGMIC)"/>
            <person name="Jia N."/>
            <person name="Wang J."/>
            <person name="Shi W."/>
            <person name="Du L."/>
            <person name="Sun Y."/>
            <person name="Zhan W."/>
            <person name="Jiang J.F."/>
            <person name="Wang Q."/>
            <person name="Zhang B."/>
            <person name="Ji P."/>
            <person name="Bell-Sakyi L."/>
            <person name="Cui X.M."/>
            <person name="Yuan T.T."/>
            <person name="Jiang B.G."/>
            <person name="Yang W.F."/>
            <person name="Lam T.T."/>
            <person name="Chang Q.C."/>
            <person name="Ding S.J."/>
            <person name="Wang X.J."/>
            <person name="Zhu J.G."/>
            <person name="Ruan X.D."/>
            <person name="Zhao L."/>
            <person name="Wei J.T."/>
            <person name="Ye R.Z."/>
            <person name="Que T.C."/>
            <person name="Du C.H."/>
            <person name="Zhou Y.H."/>
            <person name="Cheng J.X."/>
            <person name="Dai P.F."/>
            <person name="Guo W.B."/>
            <person name="Han X.H."/>
            <person name="Huang E.J."/>
            <person name="Li L.F."/>
            <person name="Wei W."/>
            <person name="Gao Y.C."/>
            <person name="Liu J.Z."/>
            <person name="Shao H.Z."/>
            <person name="Wang X."/>
            <person name="Wang C.C."/>
            <person name="Yang T.C."/>
            <person name="Huo Q.B."/>
            <person name="Li W."/>
            <person name="Chen H.Y."/>
            <person name="Chen S.E."/>
            <person name="Zhou L.G."/>
            <person name="Ni X.B."/>
            <person name="Tian J.H."/>
            <person name="Sheng Y."/>
            <person name="Liu T."/>
            <person name="Pan Y.S."/>
            <person name="Xia L.Y."/>
            <person name="Li J."/>
            <person name="Zhao F."/>
            <person name="Cao W.C."/>
        </authorList>
    </citation>
    <scope>NUCLEOTIDE SEQUENCE</scope>
    <source>
        <strain evidence="3">Rsan-2018</strain>
    </source>
</reference>
<dbReference type="PANTHER" id="PTHR14950:SF37">
    <property type="entry name" value="ENDORIBONUCLEASE DICER"/>
    <property type="match status" value="1"/>
</dbReference>
<comment type="caution">
    <text evidence="3">The sequence shown here is derived from an EMBL/GenBank/DDBJ whole genome shotgun (WGS) entry which is preliminary data.</text>
</comment>
<evidence type="ECO:0000313" key="4">
    <source>
        <dbReference type="Proteomes" id="UP000821837"/>
    </source>
</evidence>
<organism evidence="3 4">
    <name type="scientific">Rhipicephalus sanguineus</name>
    <name type="common">Brown dog tick</name>
    <name type="synonym">Ixodes sanguineus</name>
    <dbReference type="NCBI Taxonomy" id="34632"/>
    <lineage>
        <taxon>Eukaryota</taxon>
        <taxon>Metazoa</taxon>
        <taxon>Ecdysozoa</taxon>
        <taxon>Arthropoda</taxon>
        <taxon>Chelicerata</taxon>
        <taxon>Arachnida</taxon>
        <taxon>Acari</taxon>
        <taxon>Parasitiformes</taxon>
        <taxon>Ixodida</taxon>
        <taxon>Ixodoidea</taxon>
        <taxon>Ixodidae</taxon>
        <taxon>Rhipicephalinae</taxon>
        <taxon>Rhipicephalus</taxon>
        <taxon>Rhipicephalus</taxon>
    </lineage>
</organism>
<keyword evidence="4" id="KW-1185">Reference proteome</keyword>
<dbReference type="GO" id="GO:0005737">
    <property type="term" value="C:cytoplasm"/>
    <property type="evidence" value="ECO:0007669"/>
    <property type="project" value="TreeGrafter"/>
</dbReference>
<dbReference type="SUPFAM" id="SSF69065">
    <property type="entry name" value="RNase III domain-like"/>
    <property type="match status" value="1"/>
</dbReference>
<proteinExistence type="predicted"/>
<reference evidence="3" key="2">
    <citation type="submission" date="2021-09" db="EMBL/GenBank/DDBJ databases">
        <authorList>
            <person name="Jia N."/>
            <person name="Wang J."/>
            <person name="Shi W."/>
            <person name="Du L."/>
            <person name="Sun Y."/>
            <person name="Zhan W."/>
            <person name="Jiang J."/>
            <person name="Wang Q."/>
            <person name="Zhang B."/>
            <person name="Ji P."/>
            <person name="Sakyi L.B."/>
            <person name="Cui X."/>
            <person name="Yuan T."/>
            <person name="Jiang B."/>
            <person name="Yang W."/>
            <person name="Lam T.T.-Y."/>
            <person name="Chang Q."/>
            <person name="Ding S."/>
            <person name="Wang X."/>
            <person name="Zhu J."/>
            <person name="Ruan X."/>
            <person name="Zhao L."/>
            <person name="Wei J."/>
            <person name="Que T."/>
            <person name="Du C."/>
            <person name="Cheng J."/>
            <person name="Dai P."/>
            <person name="Han X."/>
            <person name="Huang E."/>
            <person name="Gao Y."/>
            <person name="Liu J."/>
            <person name="Shao H."/>
            <person name="Ye R."/>
            <person name="Li L."/>
            <person name="Wei W."/>
            <person name="Wang X."/>
            <person name="Wang C."/>
            <person name="Huo Q."/>
            <person name="Li W."/>
            <person name="Guo W."/>
            <person name="Chen H."/>
            <person name="Chen S."/>
            <person name="Zhou L."/>
            <person name="Zhou L."/>
            <person name="Ni X."/>
            <person name="Tian J."/>
            <person name="Zhou Y."/>
            <person name="Sheng Y."/>
            <person name="Liu T."/>
            <person name="Pan Y."/>
            <person name="Xia L."/>
            <person name="Li J."/>
            <person name="Zhao F."/>
            <person name="Cao W."/>
        </authorList>
    </citation>
    <scope>NUCLEOTIDE SEQUENCE</scope>
    <source>
        <strain evidence="3">Rsan-2018</strain>
        <tissue evidence="3">Larvae</tissue>
    </source>
</reference>
<dbReference type="InterPro" id="IPR036389">
    <property type="entry name" value="RNase_III_sf"/>
</dbReference>
<dbReference type="EMBL" id="JABSTV010001250">
    <property type="protein sequence ID" value="KAH7955804.1"/>
    <property type="molecule type" value="Genomic_DNA"/>
</dbReference>
<gene>
    <name evidence="3" type="ORF">HPB52_003897</name>
</gene>
<sequence>MPTGSVSPSFYEWTLPVPRDRWDPQNPKLELAARPYVHVENVLRYTFRDKGFLLQAFTHQSYPETSRIVPGYMRPMDFLGDALLKEMLTVQLYGTISPLTPKALHETRKRLECNRFFGYVVVSNGMHRLIRSHSPELSERIVQYVKKLGNGPLADIFEALASAVYLDSDQSKSTVFRSFFPLLRSQFNAELEKTAAVAERNDSSHINDSESSED</sequence>
<evidence type="ECO:0000256" key="1">
    <source>
        <dbReference type="ARBA" id="ARBA00022801"/>
    </source>
</evidence>
<dbReference type="SMART" id="SM00535">
    <property type="entry name" value="RIBOc"/>
    <property type="match status" value="1"/>
</dbReference>
<name>A0A9D4SXK5_RHISA</name>
<evidence type="ECO:0000313" key="3">
    <source>
        <dbReference type="EMBL" id="KAH7955804.1"/>
    </source>
</evidence>
<dbReference type="Gene3D" id="1.10.1520.10">
    <property type="entry name" value="Ribonuclease III domain"/>
    <property type="match status" value="1"/>
</dbReference>
<dbReference type="GO" id="GO:0005634">
    <property type="term" value="C:nucleus"/>
    <property type="evidence" value="ECO:0007669"/>
    <property type="project" value="TreeGrafter"/>
</dbReference>